<dbReference type="Pfam" id="PF00750">
    <property type="entry name" value="tRNA-synt_1d"/>
    <property type="match status" value="1"/>
</dbReference>
<keyword evidence="14" id="KW-1185">Reference proteome</keyword>
<dbReference type="InterPro" id="IPR009080">
    <property type="entry name" value="tRNAsynth_Ia_anticodon-bd"/>
</dbReference>
<dbReference type="InterPro" id="IPR001412">
    <property type="entry name" value="aa-tRNA-synth_I_CS"/>
</dbReference>
<dbReference type="HAMAP" id="MF_00123">
    <property type="entry name" value="Arg_tRNA_synth"/>
    <property type="match status" value="1"/>
</dbReference>
<evidence type="ECO:0000256" key="10">
    <source>
        <dbReference type="RuleBase" id="RU363038"/>
    </source>
</evidence>
<feature type="domain" description="DALR anticodon binding" evidence="11">
    <location>
        <begin position="475"/>
        <end position="590"/>
    </location>
</feature>
<dbReference type="SUPFAM" id="SSF52374">
    <property type="entry name" value="Nucleotidylyl transferase"/>
    <property type="match status" value="1"/>
</dbReference>
<evidence type="ECO:0000256" key="4">
    <source>
        <dbReference type="ARBA" id="ARBA00022741"/>
    </source>
</evidence>
<dbReference type="SMART" id="SM00836">
    <property type="entry name" value="DALR_1"/>
    <property type="match status" value="1"/>
</dbReference>
<evidence type="ECO:0000259" key="11">
    <source>
        <dbReference type="SMART" id="SM00836"/>
    </source>
</evidence>
<dbReference type="RefSeq" id="WP_242935634.1">
    <property type="nucleotide sequence ID" value="NZ_CP094326.1"/>
</dbReference>
<evidence type="ECO:0000256" key="9">
    <source>
        <dbReference type="HAMAP-Rule" id="MF_00123"/>
    </source>
</evidence>
<comment type="subunit">
    <text evidence="9">Monomer.</text>
</comment>
<keyword evidence="7 9" id="KW-0030">Aminoacyl-tRNA synthetase</keyword>
<comment type="catalytic activity">
    <reaction evidence="8 9">
        <text>tRNA(Arg) + L-arginine + ATP = L-arginyl-tRNA(Arg) + AMP + diphosphate</text>
        <dbReference type="Rhea" id="RHEA:20301"/>
        <dbReference type="Rhea" id="RHEA-COMP:9658"/>
        <dbReference type="Rhea" id="RHEA-COMP:9673"/>
        <dbReference type="ChEBI" id="CHEBI:30616"/>
        <dbReference type="ChEBI" id="CHEBI:32682"/>
        <dbReference type="ChEBI" id="CHEBI:33019"/>
        <dbReference type="ChEBI" id="CHEBI:78442"/>
        <dbReference type="ChEBI" id="CHEBI:78513"/>
        <dbReference type="ChEBI" id="CHEBI:456215"/>
        <dbReference type="EC" id="6.1.1.19"/>
    </reaction>
</comment>
<keyword evidence="2 9" id="KW-0963">Cytoplasm</keyword>
<dbReference type="SUPFAM" id="SSF47323">
    <property type="entry name" value="Anticodon-binding domain of a subclass of class I aminoacyl-tRNA synthetases"/>
    <property type="match status" value="1"/>
</dbReference>
<dbReference type="Pfam" id="PF05746">
    <property type="entry name" value="DALR_1"/>
    <property type="match status" value="1"/>
</dbReference>
<keyword evidence="6 9" id="KW-0648">Protein biosynthesis</keyword>
<evidence type="ECO:0000256" key="8">
    <source>
        <dbReference type="ARBA" id="ARBA00049339"/>
    </source>
</evidence>
<dbReference type="EC" id="6.1.1.19" evidence="9"/>
<dbReference type="Gene3D" id="3.40.50.620">
    <property type="entry name" value="HUPs"/>
    <property type="match status" value="1"/>
</dbReference>
<proteinExistence type="inferred from homology"/>
<dbReference type="PROSITE" id="PS00178">
    <property type="entry name" value="AA_TRNA_LIGASE_I"/>
    <property type="match status" value="1"/>
</dbReference>
<evidence type="ECO:0000256" key="5">
    <source>
        <dbReference type="ARBA" id="ARBA00022840"/>
    </source>
</evidence>
<dbReference type="PANTHER" id="PTHR11956">
    <property type="entry name" value="ARGINYL-TRNA SYNTHETASE"/>
    <property type="match status" value="1"/>
</dbReference>
<reference evidence="13 14" key="1">
    <citation type="journal article" date="2018" name="Int. J. Syst. Evol. Microbiol.">
        <title>Zhouia spongiae sp. nov., isolated from a marine sponge.</title>
        <authorList>
            <person name="Zhuang L."/>
            <person name="Lin B."/>
            <person name="Qin F."/>
            <person name="Luo L."/>
        </authorList>
    </citation>
    <scope>NUCLEOTIDE SEQUENCE [LARGE SCALE GENOMIC DNA]</scope>
    <source>
        <strain evidence="13 14">HN-Y44</strain>
    </source>
</reference>
<dbReference type="SMART" id="SM01016">
    <property type="entry name" value="Arg_tRNA_synt_N"/>
    <property type="match status" value="1"/>
</dbReference>
<dbReference type="InterPro" id="IPR001278">
    <property type="entry name" value="Arg-tRNA-ligase"/>
</dbReference>
<dbReference type="InterPro" id="IPR005148">
    <property type="entry name" value="Arg-tRNA-synth_N"/>
</dbReference>
<comment type="subcellular location">
    <subcellularLocation>
        <location evidence="9">Cytoplasm</location>
    </subcellularLocation>
</comment>
<dbReference type="InterPro" id="IPR014729">
    <property type="entry name" value="Rossmann-like_a/b/a_fold"/>
</dbReference>
<dbReference type="Pfam" id="PF03485">
    <property type="entry name" value="Arg_tRNA_synt_N"/>
    <property type="match status" value="1"/>
</dbReference>
<dbReference type="NCBIfam" id="TIGR00456">
    <property type="entry name" value="argS"/>
    <property type="match status" value="1"/>
</dbReference>
<comment type="similarity">
    <text evidence="1 9 10">Belongs to the class-I aminoacyl-tRNA synthetase family.</text>
</comment>
<evidence type="ECO:0000256" key="6">
    <source>
        <dbReference type="ARBA" id="ARBA00022917"/>
    </source>
</evidence>
<dbReference type="InterPro" id="IPR008909">
    <property type="entry name" value="DALR_anticod-bd"/>
</dbReference>
<feature type="domain" description="Arginyl tRNA synthetase N-terminal" evidence="12">
    <location>
        <begin position="5"/>
        <end position="86"/>
    </location>
</feature>
<sequence>MNIQNVLSVKVKEAVKNLFDIDLESVEFQPTRKDFEGDITLVVFPLLKHIKGNPVQIGQQIGEYLEKNVSEINRFNVVSGFLNLVIDDSFYTDFFYRIKDKTNYGYVSNTDNKAVMVEYSSPNTNKPLHLGHIRNNLLGYAVAEILKASGKKVYKTQIINDRGIHICKSMLAYQKFGNGEEPSADLKGDKLAGNYYVAFDKIYKEEIAAMVANGTDRKIAEKEAPILLEAQEMLRKWEAGDEEIVALWKKMNAWVYEGFNVTYKNLGVDFDTLYYESDTYLLGKDVVAAGIEKGVFFKKEDGSVWCDLTDEGLDEKLVLRADGTAVYMTQDIGTAIQRVKDYPDIDGMVYTVGNEQDYHFKVLFLILKKLGYTWAEHLYHLSYGMVDLPSGKMKSREGTVVDADDLMVEMARTAEEISNELGKLEGLSYEEKNELYKTIGLGALKYYILKVDPKKRILFDPKESVDFQGNTGPFIQYTYARIQSILRKADFDCSEKQKLEALHEKEKELLKQVQLFPEIIQNAAENYSPALIANYTYDLVKEFNSFYQNVSILGAENQNEKIFRVQLSDKVGDIIASSFKLLGINAPERM</sequence>
<gene>
    <name evidence="9 13" type="primary">argS</name>
    <name evidence="13" type="ORF">MQE36_08930</name>
</gene>
<evidence type="ECO:0000256" key="1">
    <source>
        <dbReference type="ARBA" id="ARBA00005594"/>
    </source>
</evidence>
<evidence type="ECO:0000313" key="14">
    <source>
        <dbReference type="Proteomes" id="UP000829476"/>
    </source>
</evidence>
<feature type="short sequence motif" description="'HIGH' region" evidence="9">
    <location>
        <begin position="122"/>
        <end position="132"/>
    </location>
</feature>
<evidence type="ECO:0000259" key="12">
    <source>
        <dbReference type="SMART" id="SM01016"/>
    </source>
</evidence>
<dbReference type="Proteomes" id="UP000829476">
    <property type="component" value="Chromosome"/>
</dbReference>
<dbReference type="EMBL" id="CP094326">
    <property type="protein sequence ID" value="UNY97220.1"/>
    <property type="molecule type" value="Genomic_DNA"/>
</dbReference>
<dbReference type="InterPro" id="IPR035684">
    <property type="entry name" value="ArgRS_core"/>
</dbReference>
<keyword evidence="5 9" id="KW-0067">ATP-binding</keyword>
<keyword evidence="3 9" id="KW-0436">Ligase</keyword>
<organism evidence="13 14">
    <name type="scientific">Zhouia spongiae</name>
    <dbReference type="NCBI Taxonomy" id="2202721"/>
    <lineage>
        <taxon>Bacteria</taxon>
        <taxon>Pseudomonadati</taxon>
        <taxon>Bacteroidota</taxon>
        <taxon>Flavobacteriia</taxon>
        <taxon>Flavobacteriales</taxon>
        <taxon>Flavobacteriaceae</taxon>
        <taxon>Zhouia</taxon>
    </lineage>
</organism>
<dbReference type="SUPFAM" id="SSF55190">
    <property type="entry name" value="Arginyl-tRNA synthetase (ArgRS), N-terminal 'additional' domain"/>
    <property type="match status" value="1"/>
</dbReference>
<evidence type="ECO:0000256" key="2">
    <source>
        <dbReference type="ARBA" id="ARBA00022490"/>
    </source>
</evidence>
<name>A0ABY3YHL1_9FLAO</name>
<evidence type="ECO:0000256" key="3">
    <source>
        <dbReference type="ARBA" id="ARBA00022598"/>
    </source>
</evidence>
<dbReference type="Gene3D" id="1.10.730.10">
    <property type="entry name" value="Isoleucyl-tRNA Synthetase, Domain 1"/>
    <property type="match status" value="1"/>
</dbReference>
<keyword evidence="4 9" id="KW-0547">Nucleotide-binding</keyword>
<evidence type="ECO:0000313" key="13">
    <source>
        <dbReference type="EMBL" id="UNY97220.1"/>
    </source>
</evidence>
<accession>A0ABY3YHL1</accession>
<protein>
    <recommendedName>
        <fullName evidence="9">Arginine--tRNA ligase</fullName>
        <ecNumber evidence="9">6.1.1.19</ecNumber>
    </recommendedName>
    <alternativeName>
        <fullName evidence="9">Arginyl-tRNA synthetase</fullName>
        <shortName evidence="9">ArgRS</shortName>
    </alternativeName>
</protein>
<dbReference type="Gene3D" id="3.30.1360.70">
    <property type="entry name" value="Arginyl tRNA synthetase N-terminal domain"/>
    <property type="match status" value="1"/>
</dbReference>
<dbReference type="PANTHER" id="PTHR11956:SF5">
    <property type="entry name" value="ARGININE--TRNA LIGASE, CYTOPLASMIC"/>
    <property type="match status" value="1"/>
</dbReference>
<dbReference type="InterPro" id="IPR036695">
    <property type="entry name" value="Arg-tRNA-synth_N_sf"/>
</dbReference>
<dbReference type="PRINTS" id="PR01038">
    <property type="entry name" value="TRNASYNTHARG"/>
</dbReference>
<evidence type="ECO:0000256" key="7">
    <source>
        <dbReference type="ARBA" id="ARBA00023146"/>
    </source>
</evidence>
<dbReference type="GO" id="GO:0004814">
    <property type="term" value="F:arginine-tRNA ligase activity"/>
    <property type="evidence" value="ECO:0007669"/>
    <property type="project" value="UniProtKB-EC"/>
</dbReference>